<name>A0A8K0NV52_9TREE</name>
<dbReference type="OrthoDB" id="88410at2759"/>
<dbReference type="AlphaFoldDB" id="A0A8K0NV52"/>
<accession>A0A8K0NV52</accession>
<dbReference type="EMBL" id="JABELV010000015">
    <property type="protein sequence ID" value="KAG7570924.1"/>
    <property type="molecule type" value="Genomic_DNA"/>
</dbReference>
<proteinExistence type="predicted"/>
<evidence type="ECO:0000313" key="1">
    <source>
        <dbReference type="EMBL" id="KAG7570924.1"/>
    </source>
</evidence>
<comment type="caution">
    <text evidence="1">The sequence shown here is derived from an EMBL/GenBank/DDBJ whole genome shotgun (WGS) entry which is preliminary data.</text>
</comment>
<gene>
    <name evidence="1" type="ORF">FFLO_01122</name>
</gene>
<keyword evidence="2" id="KW-1185">Reference proteome</keyword>
<reference evidence="1" key="1">
    <citation type="submission" date="2020-04" db="EMBL/GenBank/DDBJ databases">
        <title>Analysis of mating type loci in Filobasidium floriforme.</title>
        <authorList>
            <person name="Nowrousian M."/>
        </authorList>
    </citation>
    <scope>NUCLEOTIDE SEQUENCE</scope>
    <source>
        <strain evidence="1">CBS 6242</strain>
    </source>
</reference>
<evidence type="ECO:0000313" key="2">
    <source>
        <dbReference type="Proteomes" id="UP000812966"/>
    </source>
</evidence>
<protein>
    <submittedName>
        <fullName evidence="1">Uncharacterized protein</fullName>
    </submittedName>
</protein>
<organism evidence="1 2">
    <name type="scientific">Filobasidium floriforme</name>
    <dbReference type="NCBI Taxonomy" id="5210"/>
    <lineage>
        <taxon>Eukaryota</taxon>
        <taxon>Fungi</taxon>
        <taxon>Dikarya</taxon>
        <taxon>Basidiomycota</taxon>
        <taxon>Agaricomycotina</taxon>
        <taxon>Tremellomycetes</taxon>
        <taxon>Filobasidiales</taxon>
        <taxon>Filobasidiaceae</taxon>
        <taxon>Filobasidium</taxon>
    </lineage>
</organism>
<sequence length="57" mass="6513">MCKAIECPNHAQDTKYTWWGCGGHIEQALAPYEKEQICDCEHEPIPGNPNVFQPKQK</sequence>
<dbReference type="Proteomes" id="UP000812966">
    <property type="component" value="Unassembled WGS sequence"/>
</dbReference>